<keyword evidence="4" id="KW-0443">Lipid metabolism</keyword>
<dbReference type="CDD" id="cd06558">
    <property type="entry name" value="crotonase-like"/>
    <property type="match status" value="1"/>
</dbReference>
<evidence type="ECO:0000256" key="1">
    <source>
        <dbReference type="ARBA" id="ARBA00005005"/>
    </source>
</evidence>
<dbReference type="RefSeq" id="WP_289831506.1">
    <property type="nucleotide sequence ID" value="NZ_JAUEDK010000045.1"/>
</dbReference>
<dbReference type="SUPFAM" id="SSF52096">
    <property type="entry name" value="ClpP/crotonase"/>
    <property type="match status" value="1"/>
</dbReference>
<dbReference type="Pfam" id="PF00378">
    <property type="entry name" value="ECH_1"/>
    <property type="match status" value="1"/>
</dbReference>
<dbReference type="Gene3D" id="3.90.226.10">
    <property type="entry name" value="2-enoyl-CoA Hydratase, Chain A, domain 1"/>
    <property type="match status" value="1"/>
</dbReference>
<evidence type="ECO:0000256" key="4">
    <source>
        <dbReference type="ARBA" id="ARBA00023098"/>
    </source>
</evidence>
<dbReference type="PANTHER" id="PTHR43149:SF1">
    <property type="entry name" value="DELTA(3,5)-DELTA(2,4)-DIENOYL-COA ISOMERASE, MITOCHONDRIAL"/>
    <property type="match status" value="1"/>
</dbReference>
<comment type="pathway">
    <text evidence="1">Lipid metabolism; fatty acid beta-oxidation.</text>
</comment>
<keyword evidence="8" id="KW-1185">Reference proteome</keyword>
<dbReference type="InterPro" id="IPR029045">
    <property type="entry name" value="ClpP/crotonase-like_dom_sf"/>
</dbReference>
<dbReference type="Proteomes" id="UP001168540">
    <property type="component" value="Unassembled WGS sequence"/>
</dbReference>
<dbReference type="PROSITE" id="PS00166">
    <property type="entry name" value="ENOYL_COA_HYDRATASE"/>
    <property type="match status" value="1"/>
</dbReference>
<evidence type="ECO:0000256" key="3">
    <source>
        <dbReference type="ARBA" id="ARBA00022832"/>
    </source>
</evidence>
<organism evidence="7 8">
    <name type="scientific">Crenobacter oryzisoli</name>
    <dbReference type="NCBI Taxonomy" id="3056844"/>
    <lineage>
        <taxon>Bacteria</taxon>
        <taxon>Pseudomonadati</taxon>
        <taxon>Pseudomonadota</taxon>
        <taxon>Betaproteobacteria</taxon>
        <taxon>Neisseriales</taxon>
        <taxon>Neisseriaceae</taxon>
        <taxon>Crenobacter</taxon>
    </lineage>
</organism>
<keyword evidence="5" id="KW-0413">Isomerase</keyword>
<dbReference type="PANTHER" id="PTHR43149">
    <property type="entry name" value="ENOYL-COA HYDRATASE"/>
    <property type="match status" value="1"/>
</dbReference>
<comment type="similarity">
    <text evidence="2 6">Belongs to the enoyl-CoA hydratase/isomerase family.</text>
</comment>
<evidence type="ECO:0000313" key="7">
    <source>
        <dbReference type="EMBL" id="MDN0076870.1"/>
    </source>
</evidence>
<dbReference type="InterPro" id="IPR018376">
    <property type="entry name" value="Enoyl-CoA_hyd/isom_CS"/>
</dbReference>
<dbReference type="EMBL" id="JAUEDK010000045">
    <property type="protein sequence ID" value="MDN0076870.1"/>
    <property type="molecule type" value="Genomic_DNA"/>
</dbReference>
<evidence type="ECO:0000256" key="5">
    <source>
        <dbReference type="ARBA" id="ARBA00023235"/>
    </source>
</evidence>
<name>A0ABT7XT11_9NEIS</name>
<dbReference type="NCBIfam" id="NF004794">
    <property type="entry name" value="PRK06142.1"/>
    <property type="match status" value="1"/>
</dbReference>
<dbReference type="InterPro" id="IPR001753">
    <property type="entry name" value="Enoyl-CoA_hydra/iso"/>
</dbReference>
<proteinExistence type="inferred from homology"/>
<evidence type="ECO:0000256" key="2">
    <source>
        <dbReference type="ARBA" id="ARBA00005254"/>
    </source>
</evidence>
<accession>A0ABT7XT11</accession>
<evidence type="ECO:0000256" key="6">
    <source>
        <dbReference type="RuleBase" id="RU003707"/>
    </source>
</evidence>
<evidence type="ECO:0000313" key="8">
    <source>
        <dbReference type="Proteomes" id="UP001168540"/>
    </source>
</evidence>
<comment type="caution">
    <text evidence="7">The sequence shown here is derived from an EMBL/GenBank/DDBJ whole genome shotgun (WGS) entry which is preliminary data.</text>
</comment>
<dbReference type="InterPro" id="IPR045002">
    <property type="entry name" value="Ech1-like"/>
</dbReference>
<reference evidence="7" key="1">
    <citation type="submission" date="2023-06" db="EMBL/GenBank/DDBJ databases">
        <authorList>
            <person name="Zhang S."/>
        </authorList>
    </citation>
    <scope>NUCLEOTIDE SEQUENCE</scope>
    <source>
        <strain evidence="7">SG2303</strain>
    </source>
</reference>
<dbReference type="Gene3D" id="1.10.12.10">
    <property type="entry name" value="Lyase 2-enoyl-coa Hydratase, Chain A, domain 2"/>
    <property type="match status" value="1"/>
</dbReference>
<sequence>MEFTELTLTVADHVAEVTLNRPGKANALDASLWTELKAALEWCDRSAEVRVVVLAGAGKHFCSGIDISLLAGLEGQLDKHCEGRKRERLRELILELQSTVNSLEKCRKPVIAAIHGACVGGGLDVALAADFRYASRDAQFSVREVAMGMVADVGSLQRLPGVVGQGIARELAYTARDVDAGEALCIGLVNRVLDDIGACRDAALSAARQIAAQSPLAVRGSKQILNYSRDHSVADGLDYVATWNAAMLLSEDIQEAIGAQVMGRPASFRD</sequence>
<keyword evidence="3" id="KW-0276">Fatty acid metabolism</keyword>
<gene>
    <name evidence="7" type="ORF">QU481_18660</name>
</gene>
<dbReference type="InterPro" id="IPR014748">
    <property type="entry name" value="Enoyl-CoA_hydra_C"/>
</dbReference>
<protein>
    <submittedName>
        <fullName evidence="7">Crotonase/enoyl-CoA hydratase family protein</fullName>
    </submittedName>
</protein>